<organism evidence="10 11">
    <name type="scientific">Marmota monax</name>
    <name type="common">Woodchuck</name>
    <dbReference type="NCBI Taxonomy" id="9995"/>
    <lineage>
        <taxon>Eukaryota</taxon>
        <taxon>Metazoa</taxon>
        <taxon>Chordata</taxon>
        <taxon>Craniata</taxon>
        <taxon>Vertebrata</taxon>
        <taxon>Euteleostomi</taxon>
        <taxon>Mammalia</taxon>
        <taxon>Eutheria</taxon>
        <taxon>Euarchontoglires</taxon>
        <taxon>Glires</taxon>
        <taxon>Rodentia</taxon>
        <taxon>Sciuromorpha</taxon>
        <taxon>Sciuridae</taxon>
        <taxon>Xerinae</taxon>
        <taxon>Marmotini</taxon>
        <taxon>Marmota</taxon>
    </lineage>
</organism>
<evidence type="ECO:0000256" key="4">
    <source>
        <dbReference type="ARBA" id="ARBA00022741"/>
    </source>
</evidence>
<evidence type="ECO:0000256" key="1">
    <source>
        <dbReference type="ARBA" id="ARBA00012513"/>
    </source>
</evidence>
<keyword evidence="3" id="KW-0808">Transferase</keyword>
<evidence type="ECO:0000313" key="10">
    <source>
        <dbReference type="EMBL" id="VTJ69276.1"/>
    </source>
</evidence>
<dbReference type="InterPro" id="IPR008271">
    <property type="entry name" value="Ser/Thr_kinase_AS"/>
</dbReference>
<keyword evidence="11" id="KW-1185">Reference proteome</keyword>
<evidence type="ECO:0000256" key="6">
    <source>
        <dbReference type="ARBA" id="ARBA00022840"/>
    </source>
</evidence>
<evidence type="ECO:0000256" key="7">
    <source>
        <dbReference type="ARBA" id="ARBA00047899"/>
    </source>
</evidence>
<dbReference type="SUPFAM" id="SSF56112">
    <property type="entry name" value="Protein kinase-like (PK-like)"/>
    <property type="match status" value="1"/>
</dbReference>
<dbReference type="GO" id="GO:0035556">
    <property type="term" value="P:intracellular signal transduction"/>
    <property type="evidence" value="ECO:0007669"/>
    <property type="project" value="TreeGrafter"/>
</dbReference>
<comment type="catalytic activity">
    <reaction evidence="7">
        <text>L-threonyl-[protein] + ATP = O-phospho-L-threonyl-[protein] + ADP + H(+)</text>
        <dbReference type="Rhea" id="RHEA:46608"/>
        <dbReference type="Rhea" id="RHEA-COMP:11060"/>
        <dbReference type="Rhea" id="RHEA-COMP:11605"/>
        <dbReference type="ChEBI" id="CHEBI:15378"/>
        <dbReference type="ChEBI" id="CHEBI:30013"/>
        <dbReference type="ChEBI" id="CHEBI:30616"/>
        <dbReference type="ChEBI" id="CHEBI:61977"/>
        <dbReference type="ChEBI" id="CHEBI:456216"/>
        <dbReference type="EC" id="2.7.11.1"/>
    </reaction>
</comment>
<dbReference type="Gene3D" id="1.10.510.10">
    <property type="entry name" value="Transferase(Phosphotransferase) domain 1"/>
    <property type="match status" value="1"/>
</dbReference>
<accession>A0A5E4BJ74</accession>
<dbReference type="EC" id="2.7.11.1" evidence="1"/>
<dbReference type="GO" id="GO:0000226">
    <property type="term" value="P:microtubule cytoskeleton organization"/>
    <property type="evidence" value="ECO:0007669"/>
    <property type="project" value="TreeGrafter"/>
</dbReference>
<comment type="catalytic activity">
    <reaction evidence="8">
        <text>L-seryl-[protein] + ATP = O-phospho-L-seryl-[protein] + ADP + H(+)</text>
        <dbReference type="Rhea" id="RHEA:17989"/>
        <dbReference type="Rhea" id="RHEA-COMP:9863"/>
        <dbReference type="Rhea" id="RHEA-COMP:11604"/>
        <dbReference type="ChEBI" id="CHEBI:15378"/>
        <dbReference type="ChEBI" id="CHEBI:29999"/>
        <dbReference type="ChEBI" id="CHEBI:30616"/>
        <dbReference type="ChEBI" id="CHEBI:83421"/>
        <dbReference type="ChEBI" id="CHEBI:456216"/>
        <dbReference type="EC" id="2.7.11.1"/>
    </reaction>
</comment>
<dbReference type="GO" id="GO:0005737">
    <property type="term" value="C:cytoplasm"/>
    <property type="evidence" value="ECO:0007669"/>
    <property type="project" value="TreeGrafter"/>
</dbReference>
<evidence type="ECO:0000259" key="9">
    <source>
        <dbReference type="PROSITE" id="PS50011"/>
    </source>
</evidence>
<reference evidence="10" key="1">
    <citation type="submission" date="2019-04" db="EMBL/GenBank/DDBJ databases">
        <authorList>
            <person name="Alioto T."/>
            <person name="Alioto T."/>
        </authorList>
    </citation>
    <scope>NUCLEOTIDE SEQUENCE [LARGE SCALE GENOMIC DNA]</scope>
</reference>
<gene>
    <name evidence="10" type="ORF">MONAX_5E014515</name>
</gene>
<evidence type="ECO:0000256" key="5">
    <source>
        <dbReference type="ARBA" id="ARBA00022777"/>
    </source>
</evidence>
<dbReference type="PANTHER" id="PTHR24346:SF3">
    <property type="entry name" value="GENE 10662-RELATED"/>
    <property type="match status" value="1"/>
</dbReference>
<dbReference type="PROSITE" id="PS50011">
    <property type="entry name" value="PROTEIN_KINASE_DOM"/>
    <property type="match status" value="1"/>
</dbReference>
<evidence type="ECO:0000256" key="2">
    <source>
        <dbReference type="ARBA" id="ARBA00022527"/>
    </source>
</evidence>
<dbReference type="Pfam" id="PF00069">
    <property type="entry name" value="Pkinase"/>
    <property type="match status" value="1"/>
</dbReference>
<dbReference type="PROSITE" id="PS00108">
    <property type="entry name" value="PROTEIN_KINASE_ST"/>
    <property type="match status" value="1"/>
</dbReference>
<evidence type="ECO:0000256" key="8">
    <source>
        <dbReference type="ARBA" id="ARBA00048679"/>
    </source>
</evidence>
<dbReference type="AlphaFoldDB" id="A0A5E4BJ74"/>
<keyword evidence="2" id="KW-0723">Serine/threonine-protein kinase</keyword>
<dbReference type="PANTHER" id="PTHR24346">
    <property type="entry name" value="MAP/MICROTUBULE AFFINITY-REGULATING KINASE"/>
    <property type="match status" value="1"/>
</dbReference>
<dbReference type="EMBL" id="CABDUW010000454">
    <property type="protein sequence ID" value="VTJ69276.1"/>
    <property type="molecule type" value="Genomic_DNA"/>
</dbReference>
<name>A0A5E4BJ74_MARMO</name>
<dbReference type="GO" id="GO:0005524">
    <property type="term" value="F:ATP binding"/>
    <property type="evidence" value="ECO:0007669"/>
    <property type="project" value="UniProtKB-KW"/>
</dbReference>
<protein>
    <recommendedName>
        <fullName evidence="1">non-specific serine/threonine protein kinase</fullName>
        <ecNumber evidence="1">2.7.11.1</ecNumber>
    </recommendedName>
</protein>
<sequence>MMEHPGENIYYITSQSPLAHRKRRPGEGSGRSHALCTTVTEGIMHRDLKMENILVEARGNVNLCNFSLGGRFTAAQKLDTICGTLLYHAPELYWWEEYDVPVVDIRSLAALPYFMVMRCFPFSRTIYVLLKEPVFFIRSAFLLMFPPKCEASSVNF</sequence>
<feature type="domain" description="Protein kinase" evidence="9">
    <location>
        <begin position="1"/>
        <end position="156"/>
    </location>
</feature>
<dbReference type="Proteomes" id="UP000335636">
    <property type="component" value="Unassembled WGS sequence"/>
</dbReference>
<evidence type="ECO:0000256" key="3">
    <source>
        <dbReference type="ARBA" id="ARBA00022679"/>
    </source>
</evidence>
<evidence type="ECO:0000313" key="11">
    <source>
        <dbReference type="Proteomes" id="UP000335636"/>
    </source>
</evidence>
<proteinExistence type="predicted"/>
<dbReference type="InterPro" id="IPR011009">
    <property type="entry name" value="Kinase-like_dom_sf"/>
</dbReference>
<keyword evidence="5" id="KW-0418">Kinase</keyword>
<keyword evidence="6" id="KW-0067">ATP-binding</keyword>
<keyword evidence="4" id="KW-0547">Nucleotide-binding</keyword>
<dbReference type="InterPro" id="IPR000719">
    <property type="entry name" value="Prot_kinase_dom"/>
</dbReference>
<comment type="caution">
    <text evidence="10">The sequence shown here is derived from an EMBL/GenBank/DDBJ whole genome shotgun (WGS) entry which is preliminary data.</text>
</comment>
<dbReference type="GO" id="GO:0050321">
    <property type="term" value="F:tau-protein kinase activity"/>
    <property type="evidence" value="ECO:0007669"/>
    <property type="project" value="TreeGrafter"/>
</dbReference>